<dbReference type="GO" id="GO:0018580">
    <property type="term" value="F:nitronate monooxygenase activity"/>
    <property type="evidence" value="ECO:0007669"/>
    <property type="project" value="InterPro"/>
</dbReference>
<keyword evidence="7 10" id="KW-0503">Monooxygenase</keyword>
<keyword evidence="3" id="KW-0216">Detoxification</keyword>
<evidence type="ECO:0000256" key="9">
    <source>
        <dbReference type="ARBA" id="ARBA00049401"/>
    </source>
</evidence>
<dbReference type="AlphaFoldDB" id="A0A3M8AGK9"/>
<dbReference type="SUPFAM" id="SSF51412">
    <property type="entry name" value="Inosine monophosphate dehydrogenase (IMPDH)"/>
    <property type="match status" value="1"/>
</dbReference>
<comment type="cofactor">
    <cofactor evidence="1">
        <name>FMN</name>
        <dbReference type="ChEBI" id="CHEBI:58210"/>
    </cofactor>
</comment>
<evidence type="ECO:0000256" key="8">
    <source>
        <dbReference type="ARBA" id="ARBA00031155"/>
    </source>
</evidence>
<dbReference type="Proteomes" id="UP000275048">
    <property type="component" value="Unassembled WGS sequence"/>
</dbReference>
<gene>
    <name evidence="10" type="ORF">EDM22_07550</name>
</gene>
<keyword evidence="11" id="KW-1185">Reference proteome</keyword>
<dbReference type="Gene3D" id="3.20.20.70">
    <property type="entry name" value="Aldolase class I"/>
    <property type="match status" value="1"/>
</dbReference>
<comment type="similarity">
    <text evidence="2">Belongs to the nitronate monooxygenase family. NMO class I subfamily.</text>
</comment>
<comment type="caution">
    <text evidence="10">The sequence shown here is derived from an EMBL/GenBank/DDBJ whole genome shotgun (WGS) entry which is preliminary data.</text>
</comment>
<proteinExistence type="inferred from homology"/>
<dbReference type="PANTHER" id="PTHR42747:SF3">
    <property type="entry name" value="NITRONATE MONOOXYGENASE-RELATED"/>
    <property type="match status" value="1"/>
</dbReference>
<dbReference type="PANTHER" id="PTHR42747">
    <property type="entry name" value="NITRONATE MONOOXYGENASE-RELATED"/>
    <property type="match status" value="1"/>
</dbReference>
<evidence type="ECO:0000256" key="6">
    <source>
        <dbReference type="ARBA" id="ARBA00023002"/>
    </source>
</evidence>
<dbReference type="RefSeq" id="WP_122936446.1">
    <property type="nucleotide sequence ID" value="NZ_JBHSNT010000064.1"/>
</dbReference>
<keyword evidence="6" id="KW-0560">Oxidoreductase</keyword>
<dbReference type="GO" id="GO:0009636">
    <property type="term" value="P:response to toxic substance"/>
    <property type="evidence" value="ECO:0007669"/>
    <property type="project" value="UniProtKB-KW"/>
</dbReference>
<sequence length="354" mass="37254">MRRNTLADLATLLGIERPIVLGPFGGHSSVELAALVSERGGLGSYGLYGYDADRIRDTATALRDATARPFALNLWLPHDDVAQVTRSEFDAAVGALRPFFDELDLEPPERPERYLPPFEEQFVAVLDARPAVVSFVFGVPSTEVVDAAHDRGILVVGTATTVDEAVALERGGVDAIVATGFEAGGHRVSFLRSAEDSLVGTLALVPQVADAVRVPVIAAGAIADRRGVAAAFALGASGVQVGTAFLRTRQSAANDAHREAIAQATAHGMVLTRAMSGRLARGIPNRAVRAIERGGVIAPFPVQNWLTARFREEAARRGLGELQSLWAGQAAPLARDDDANAVFAELAAGVPGEA</sequence>
<dbReference type="OrthoDB" id="9778912at2"/>
<comment type="catalytic activity">
    <reaction evidence="9">
        <text>3 propionate 3-nitronate + 3 O2 + H2O = 3 3-oxopropanoate + 2 nitrate + nitrite + H2O2 + 3 H(+)</text>
        <dbReference type="Rhea" id="RHEA:57332"/>
        <dbReference type="ChEBI" id="CHEBI:15377"/>
        <dbReference type="ChEBI" id="CHEBI:15378"/>
        <dbReference type="ChEBI" id="CHEBI:15379"/>
        <dbReference type="ChEBI" id="CHEBI:16240"/>
        <dbReference type="ChEBI" id="CHEBI:16301"/>
        <dbReference type="ChEBI" id="CHEBI:17632"/>
        <dbReference type="ChEBI" id="CHEBI:33190"/>
        <dbReference type="ChEBI" id="CHEBI:136067"/>
    </reaction>
</comment>
<name>A0A3M8AGK9_9MICO</name>
<evidence type="ECO:0000256" key="7">
    <source>
        <dbReference type="ARBA" id="ARBA00023033"/>
    </source>
</evidence>
<reference evidence="10 11" key="1">
    <citation type="submission" date="2018-10" db="EMBL/GenBank/DDBJ databases">
        <title>Isolation, diversity and antibacterial activity of antinobacteria from the wheat rhizosphere soil.</title>
        <authorList>
            <person name="Sun T."/>
        </authorList>
    </citation>
    <scope>NUCLEOTIDE SEQUENCE [LARGE SCALE GENOMIC DNA]</scope>
    <source>
        <strain evidence="10 11">SJ-23</strain>
    </source>
</reference>
<evidence type="ECO:0000313" key="11">
    <source>
        <dbReference type="Proteomes" id="UP000275048"/>
    </source>
</evidence>
<evidence type="ECO:0000256" key="1">
    <source>
        <dbReference type="ARBA" id="ARBA00001917"/>
    </source>
</evidence>
<dbReference type="EMBL" id="RHHB01000009">
    <property type="protein sequence ID" value="RNB50346.1"/>
    <property type="molecule type" value="Genomic_DNA"/>
</dbReference>
<accession>A0A3M8AGK9</accession>
<keyword evidence="5" id="KW-0288">FMN</keyword>
<evidence type="ECO:0000256" key="2">
    <source>
        <dbReference type="ARBA" id="ARBA00009881"/>
    </source>
</evidence>
<organism evidence="10 11">
    <name type="scientific">Agromyces tardus</name>
    <dbReference type="NCBI Taxonomy" id="2583849"/>
    <lineage>
        <taxon>Bacteria</taxon>
        <taxon>Bacillati</taxon>
        <taxon>Actinomycetota</taxon>
        <taxon>Actinomycetes</taxon>
        <taxon>Micrococcales</taxon>
        <taxon>Microbacteriaceae</taxon>
        <taxon>Agromyces</taxon>
    </lineage>
</organism>
<dbReference type="CDD" id="cd04730">
    <property type="entry name" value="NPD_like"/>
    <property type="match status" value="1"/>
</dbReference>
<dbReference type="InterPro" id="IPR013785">
    <property type="entry name" value="Aldolase_TIM"/>
</dbReference>
<evidence type="ECO:0000256" key="4">
    <source>
        <dbReference type="ARBA" id="ARBA00022630"/>
    </source>
</evidence>
<dbReference type="Pfam" id="PF03060">
    <property type="entry name" value="NMO"/>
    <property type="match status" value="1"/>
</dbReference>
<evidence type="ECO:0000256" key="5">
    <source>
        <dbReference type="ARBA" id="ARBA00022643"/>
    </source>
</evidence>
<dbReference type="InterPro" id="IPR004136">
    <property type="entry name" value="NMO"/>
</dbReference>
<protein>
    <recommendedName>
        <fullName evidence="8">Propionate 3-nitronate monooxygenase</fullName>
    </recommendedName>
</protein>
<evidence type="ECO:0000256" key="3">
    <source>
        <dbReference type="ARBA" id="ARBA00022575"/>
    </source>
</evidence>
<evidence type="ECO:0000313" key="10">
    <source>
        <dbReference type="EMBL" id="RNB50346.1"/>
    </source>
</evidence>
<keyword evidence="4" id="KW-0285">Flavoprotein</keyword>